<name>A0A1Y2DHN3_9PEZI</name>
<organism evidence="3 4">
    <name type="scientific">Pseudomassariella vexata</name>
    <dbReference type="NCBI Taxonomy" id="1141098"/>
    <lineage>
        <taxon>Eukaryota</taxon>
        <taxon>Fungi</taxon>
        <taxon>Dikarya</taxon>
        <taxon>Ascomycota</taxon>
        <taxon>Pezizomycotina</taxon>
        <taxon>Sordariomycetes</taxon>
        <taxon>Xylariomycetidae</taxon>
        <taxon>Amphisphaeriales</taxon>
        <taxon>Pseudomassariaceae</taxon>
        <taxon>Pseudomassariella</taxon>
    </lineage>
</organism>
<dbReference type="GeneID" id="63774998"/>
<dbReference type="OrthoDB" id="3687641at2759"/>
<comment type="caution">
    <text evidence="3">The sequence shown here is derived from an EMBL/GenBank/DDBJ whole genome shotgun (WGS) entry which is preliminary data.</text>
</comment>
<comment type="similarity">
    <text evidence="2">Belongs to the ustYa family.</text>
</comment>
<dbReference type="InParanoid" id="A0A1Y2DHN3"/>
<protein>
    <recommendedName>
        <fullName evidence="5">Tat pathway signal sequence</fullName>
    </recommendedName>
</protein>
<reference evidence="3 4" key="1">
    <citation type="submission" date="2016-07" db="EMBL/GenBank/DDBJ databases">
        <title>Pervasive Adenine N6-methylation of Active Genes in Fungi.</title>
        <authorList>
            <consortium name="DOE Joint Genome Institute"/>
            <person name="Mondo S.J."/>
            <person name="Dannebaum R.O."/>
            <person name="Kuo R.C."/>
            <person name="Labutti K."/>
            <person name="Haridas S."/>
            <person name="Kuo A."/>
            <person name="Salamov A."/>
            <person name="Ahrendt S.R."/>
            <person name="Lipzen A."/>
            <person name="Sullivan W."/>
            <person name="Andreopoulos W.B."/>
            <person name="Clum A."/>
            <person name="Lindquist E."/>
            <person name="Daum C."/>
            <person name="Ramamoorthy G.K."/>
            <person name="Gryganskyi A."/>
            <person name="Culley D."/>
            <person name="Magnuson J.K."/>
            <person name="James T.Y."/>
            <person name="O'Malley M.A."/>
            <person name="Stajich J.E."/>
            <person name="Spatafora J.W."/>
            <person name="Visel A."/>
            <person name="Grigoriev I.V."/>
        </authorList>
    </citation>
    <scope>NUCLEOTIDE SEQUENCE [LARGE SCALE GENOMIC DNA]</scope>
    <source>
        <strain evidence="3 4">CBS 129021</strain>
    </source>
</reference>
<comment type="pathway">
    <text evidence="1">Mycotoxin biosynthesis.</text>
</comment>
<sequence>MSGLPPSGSLAPAQDVVRYKETIFGNGFDERSTFQGPPSPAVDHAWMKSYSFLNRVPESQAKLLPDPTVEIKGDPGHYVVTLEIFHSLHCLDELRKLVWPGHYGSFMERYNVSEDTAVEHQDHCVEALREALLCGSDITTHSWKYRPDGLHIVTSGMAKHSCRDFDAVKQWAVDHDMKVPWQPVGLQVHFE</sequence>
<evidence type="ECO:0000256" key="1">
    <source>
        <dbReference type="ARBA" id="ARBA00004685"/>
    </source>
</evidence>
<dbReference type="Proteomes" id="UP000193689">
    <property type="component" value="Unassembled WGS sequence"/>
</dbReference>
<gene>
    <name evidence="3" type="ORF">BCR38DRAFT_413057</name>
</gene>
<dbReference type="Pfam" id="PF11807">
    <property type="entry name" value="UstYa"/>
    <property type="match status" value="1"/>
</dbReference>
<evidence type="ECO:0000313" key="3">
    <source>
        <dbReference type="EMBL" id="ORY58738.1"/>
    </source>
</evidence>
<proteinExistence type="inferred from homology"/>
<dbReference type="RefSeq" id="XP_040711550.1">
    <property type="nucleotide sequence ID" value="XM_040858786.1"/>
</dbReference>
<dbReference type="PANTHER" id="PTHR33365">
    <property type="entry name" value="YALI0B05434P"/>
    <property type="match status" value="1"/>
</dbReference>
<evidence type="ECO:0000256" key="2">
    <source>
        <dbReference type="ARBA" id="ARBA00035112"/>
    </source>
</evidence>
<evidence type="ECO:0000313" key="4">
    <source>
        <dbReference type="Proteomes" id="UP000193689"/>
    </source>
</evidence>
<evidence type="ECO:0008006" key="5">
    <source>
        <dbReference type="Google" id="ProtNLM"/>
    </source>
</evidence>
<accession>A0A1Y2DHN3</accession>
<dbReference type="STRING" id="1141098.A0A1Y2DHN3"/>
<dbReference type="AlphaFoldDB" id="A0A1Y2DHN3"/>
<dbReference type="InterPro" id="IPR021765">
    <property type="entry name" value="UstYa-like"/>
</dbReference>
<dbReference type="GO" id="GO:0043386">
    <property type="term" value="P:mycotoxin biosynthetic process"/>
    <property type="evidence" value="ECO:0007669"/>
    <property type="project" value="InterPro"/>
</dbReference>
<keyword evidence="4" id="KW-1185">Reference proteome</keyword>
<dbReference type="EMBL" id="MCFJ01000015">
    <property type="protein sequence ID" value="ORY58738.1"/>
    <property type="molecule type" value="Genomic_DNA"/>
</dbReference>
<dbReference type="PANTHER" id="PTHR33365:SF4">
    <property type="entry name" value="CYCLOCHLOROTINE BIOSYNTHESIS PROTEIN O"/>
    <property type="match status" value="1"/>
</dbReference>